<protein>
    <submittedName>
        <fullName evidence="6">Glycoside hydrolase family 47 protein</fullName>
        <ecNumber evidence="6">3.2.1.-</ecNumber>
    </submittedName>
</protein>
<dbReference type="SUPFAM" id="SSF48225">
    <property type="entry name" value="Seven-hairpin glycosidases"/>
    <property type="match status" value="1"/>
</dbReference>
<dbReference type="Pfam" id="PF01532">
    <property type="entry name" value="Glyco_hydro_47"/>
    <property type="match status" value="1"/>
</dbReference>
<keyword evidence="6" id="KW-0326">Glycosidase</keyword>
<gene>
    <name evidence="6" type="ORF">P8935_08920</name>
</gene>
<reference evidence="6" key="1">
    <citation type="submission" date="2023-03" db="EMBL/GenBank/DDBJ databases">
        <title>Edaphobacter sp.</title>
        <authorList>
            <person name="Huber K.J."/>
            <person name="Papendorf J."/>
            <person name="Pilke C."/>
            <person name="Bunk B."/>
            <person name="Sproeer C."/>
            <person name="Pester M."/>
        </authorList>
    </citation>
    <scope>NUCLEOTIDE SEQUENCE</scope>
    <source>
        <strain evidence="6">DSM 110680</strain>
    </source>
</reference>
<feature type="chain" id="PRO_5043605031" evidence="5">
    <location>
        <begin position="25"/>
        <end position="479"/>
    </location>
</feature>
<comment type="subcellular location">
    <subcellularLocation>
        <location evidence="1">Endoplasmic reticulum</location>
    </subcellularLocation>
</comment>
<organism evidence="6">
    <name type="scientific">Telmatobacter sp. DSM 110680</name>
    <dbReference type="NCBI Taxonomy" id="3036704"/>
    <lineage>
        <taxon>Bacteria</taxon>
        <taxon>Pseudomonadati</taxon>
        <taxon>Acidobacteriota</taxon>
        <taxon>Terriglobia</taxon>
        <taxon>Terriglobales</taxon>
        <taxon>Acidobacteriaceae</taxon>
        <taxon>Telmatobacter</taxon>
    </lineage>
</organism>
<dbReference type="AlphaFoldDB" id="A0AAU7DRP1"/>
<keyword evidence="6" id="KW-0378">Hydrolase</keyword>
<dbReference type="RefSeq" id="WP_348264643.1">
    <property type="nucleotide sequence ID" value="NZ_CP121196.1"/>
</dbReference>
<dbReference type="InterPro" id="IPR036026">
    <property type="entry name" value="Seven-hairpin_glycosidases"/>
</dbReference>
<keyword evidence="5" id="KW-0732">Signal</keyword>
<dbReference type="GO" id="GO:0005975">
    <property type="term" value="P:carbohydrate metabolic process"/>
    <property type="evidence" value="ECO:0007669"/>
    <property type="project" value="InterPro"/>
</dbReference>
<dbReference type="InterPro" id="IPR044674">
    <property type="entry name" value="EDEM1/2/3"/>
</dbReference>
<evidence type="ECO:0000256" key="4">
    <source>
        <dbReference type="ARBA" id="ARBA00023180"/>
    </source>
</evidence>
<keyword evidence="3" id="KW-0256">Endoplasmic reticulum</keyword>
<dbReference type="PANTHER" id="PTHR45679">
    <property type="entry name" value="ER DEGRADATION-ENHANCING ALPHA-MANNOSIDASE-LIKE PROTEIN 2"/>
    <property type="match status" value="1"/>
</dbReference>
<dbReference type="InterPro" id="IPR001382">
    <property type="entry name" value="Glyco_hydro_47"/>
</dbReference>
<dbReference type="GO" id="GO:0016020">
    <property type="term" value="C:membrane"/>
    <property type="evidence" value="ECO:0007669"/>
    <property type="project" value="InterPro"/>
</dbReference>
<feature type="signal peptide" evidence="5">
    <location>
        <begin position="1"/>
        <end position="24"/>
    </location>
</feature>
<sequence>MRVLKVCLPVVFLLTALFGSVAFAQSAAATDKAAAASSSSAPVTTMSDAEKAEMAERVRAEALHAWNGYKKYAWGHDALKPLSMKPFDWYGDGHSLLMTPVDALDTLTLMGLKPQADEARMLIDTKLNLDQDIYVKDFEITIRLLGSLISCYEMTGDKRLLELADDLGRRMSPMFDSPTGMPYEYVNLHTGAVRGTKSNPAEIGTLLLEYGMLARLTGKQNYYDMAKRALVELYKRRSSIGLVGSEIDVETGKWTDPTSGIRGGIDSYYEYLLKASILFDDKDCARMWQESVRAIDKYLADERPNGLWYGQADMNSGQRTHTEYGSLDAFYPAVLALGDDVHRAAQLQDSSYKMWTMAGIEPETLDYAKMQITSANYELRPEIIESTYYLYHYTHDAKYLAMGKTYVESLVKYCRTDEAYAALADVRNKKKKDSMESFFFAETLKYLYLLFAPESTLEFDSVIFNTEAHPLKRDLGLKH</sequence>
<evidence type="ECO:0000256" key="2">
    <source>
        <dbReference type="ARBA" id="ARBA00007658"/>
    </source>
</evidence>
<dbReference type="Gene3D" id="1.50.10.10">
    <property type="match status" value="1"/>
</dbReference>
<keyword evidence="4" id="KW-0325">Glycoprotein</keyword>
<comment type="similarity">
    <text evidence="2">Belongs to the glycosyl hydrolase 47 family.</text>
</comment>
<dbReference type="EC" id="3.2.1.-" evidence="6"/>
<proteinExistence type="inferred from homology"/>
<dbReference type="EMBL" id="CP121196">
    <property type="protein sequence ID" value="XBH19426.1"/>
    <property type="molecule type" value="Genomic_DNA"/>
</dbReference>
<dbReference type="PANTHER" id="PTHR45679:SF6">
    <property type="entry name" value="ER DEGRADATION-ENHANCING ALPHA-MANNOSIDASE-LIKE PROTEIN 2"/>
    <property type="match status" value="1"/>
</dbReference>
<dbReference type="PRINTS" id="PR00747">
    <property type="entry name" value="GLYHDRLASE47"/>
</dbReference>
<evidence type="ECO:0000256" key="3">
    <source>
        <dbReference type="ARBA" id="ARBA00022824"/>
    </source>
</evidence>
<evidence type="ECO:0000256" key="5">
    <source>
        <dbReference type="SAM" id="SignalP"/>
    </source>
</evidence>
<dbReference type="InterPro" id="IPR012341">
    <property type="entry name" value="6hp_glycosidase-like_sf"/>
</dbReference>
<name>A0AAU7DRP1_9BACT</name>
<dbReference type="GO" id="GO:0004571">
    <property type="term" value="F:mannosyl-oligosaccharide 1,2-alpha-mannosidase activity"/>
    <property type="evidence" value="ECO:0007669"/>
    <property type="project" value="InterPro"/>
</dbReference>
<evidence type="ECO:0000313" key="6">
    <source>
        <dbReference type="EMBL" id="XBH19426.1"/>
    </source>
</evidence>
<evidence type="ECO:0000256" key="1">
    <source>
        <dbReference type="ARBA" id="ARBA00004240"/>
    </source>
</evidence>
<accession>A0AAU7DRP1</accession>
<dbReference type="GO" id="GO:0005509">
    <property type="term" value="F:calcium ion binding"/>
    <property type="evidence" value="ECO:0007669"/>
    <property type="project" value="InterPro"/>
</dbReference>
<dbReference type="GO" id="GO:1904380">
    <property type="term" value="P:endoplasmic reticulum mannose trimming"/>
    <property type="evidence" value="ECO:0007669"/>
    <property type="project" value="InterPro"/>
</dbReference>